<keyword evidence="13 28" id="KW-0560">Oxidoreductase</keyword>
<keyword evidence="34" id="KW-1185">Reference proteome</keyword>
<evidence type="ECO:0000256" key="3">
    <source>
        <dbReference type="ARBA" id="ARBA00005198"/>
    </source>
</evidence>
<keyword evidence="10" id="KW-0276">Fatty acid metabolism</keyword>
<evidence type="ECO:0000256" key="6">
    <source>
        <dbReference type="ARBA" id="ARBA00022630"/>
    </source>
</evidence>
<comment type="subcellular location">
    <subcellularLocation>
        <location evidence="2">Mitochondrion inner membrane</location>
        <topology evidence="2">Peripheral membrane protein</topology>
    </subcellularLocation>
</comment>
<dbReference type="InterPro" id="IPR013786">
    <property type="entry name" value="AcylCoA_DH/ox_N"/>
</dbReference>
<keyword evidence="16" id="KW-0472">Membrane</keyword>
<evidence type="ECO:0000256" key="27">
    <source>
        <dbReference type="ARBA" id="ARBA00049224"/>
    </source>
</evidence>
<feature type="domain" description="Acyl-CoA dehydrogenase/oxidase N-terminal" evidence="31">
    <location>
        <begin position="73"/>
        <end position="185"/>
    </location>
</feature>
<gene>
    <name evidence="33" type="ORF">RDWZM_008444</name>
</gene>
<evidence type="ECO:0000256" key="13">
    <source>
        <dbReference type="ARBA" id="ARBA00023002"/>
    </source>
</evidence>
<dbReference type="Pfam" id="PF02770">
    <property type="entry name" value="Acyl-CoA_dh_M"/>
    <property type="match status" value="1"/>
</dbReference>
<dbReference type="SUPFAM" id="SSF47203">
    <property type="entry name" value="Acyl-CoA dehydrogenase C-terminal domain-like"/>
    <property type="match status" value="2"/>
</dbReference>
<dbReference type="Proteomes" id="UP001142055">
    <property type="component" value="Chromosome 3"/>
</dbReference>
<evidence type="ECO:0000256" key="17">
    <source>
        <dbReference type="ARBA" id="ARBA00039034"/>
    </source>
</evidence>
<keyword evidence="14" id="KW-0443">Lipid metabolism</keyword>
<dbReference type="PANTHER" id="PTHR43884:SF11">
    <property type="entry name" value="VERY LONG-CHAIN SPECIFIC ACYL-COA DEHYDROGENASE, MITOCHONDRIAL"/>
    <property type="match status" value="1"/>
</dbReference>
<reference evidence="33" key="1">
    <citation type="submission" date="2022-12" db="EMBL/GenBank/DDBJ databases">
        <title>Genome assemblies of Blomia tropicalis.</title>
        <authorList>
            <person name="Cui Y."/>
        </authorList>
    </citation>
    <scope>NUCLEOTIDE SEQUENCE</scope>
    <source>
        <tissue evidence="33">Adult mites</tissue>
    </source>
</reference>
<evidence type="ECO:0000256" key="24">
    <source>
        <dbReference type="ARBA" id="ARBA00049038"/>
    </source>
</evidence>
<dbReference type="OMA" id="NAFMGLR"/>
<protein>
    <recommendedName>
        <fullName evidence="18">Very long-chain specific acyl-CoA dehydrogenase, mitochondrial</fullName>
        <ecNumber evidence="17">1.3.8.9</ecNumber>
    </recommendedName>
</protein>
<dbReference type="Pfam" id="PF21343">
    <property type="entry name" value="ACAD9-ACADV_C"/>
    <property type="match status" value="1"/>
</dbReference>
<sequence>MYKSIRPLTKLRLNLDNILLPTQTIRHVSQAKVDTERLEKIKVPESNSFVQNIFTGEAKVANFFPYPKVLSEDELQFIEMVSEPALKIHATEYDATKAEETEQLEPKHLQLLKDMGTFGIQVPQEHGGMGCNNTQYARLAELACGEDLGISVFLGAHQSIGYKGLLLYGSEEQKQKYLPGLATGEDIAAFALTEPSAGSDASGIKSRAVLSEDGKHWILNGSKTYISNGGIAKYFTVFAQTPVKTSSGEIKDKVTAFFVQRGPGVTNGPPMHKMGIKLSNTTELYFDNVKISHENVIGNVGEGFKVAMNILNNGRYGMCCALSGTMKKAIEIATAHANQRTQFGNKLASYSGIQEKIARMSMLHYTTQSMAYMLSGLMDNGVKDYQLEAAISKCFASEAASYVVDETLQILGGMGYMRETGVEKMVRDVRIFRIFEGTNEILRLFVALTGMQYAGGHLKEIQRAMKNPMANLGMIFEEGTRRIRRSVGLDAPDLSDLVHSEFHPEAQVLAKNIVAFSSAVEHLLIKYTRDIIHEQILLTRLANAAMDIYVMLVVLSRVTRALNNKVPSVDIEKKMAKIICSEAHIRIDRNLRSLRSSELLRNDEGHREIAKDILANGGILHSHPLD</sequence>
<name>A0A9Q0M3M6_BLOTA</name>
<comment type="function">
    <text evidence="19">Very long-chain specific acyl-CoA dehydrogenase is one of the acyl-CoA dehydrogenases that catalyze the first step of mitochondrial fatty acid beta-oxidation, an aerobic process breaking down fatty acids into acetyl-CoA and allowing the production of energy from fats. The first step of fatty acid beta-oxidation consists in the removal of one hydrogen from C-2 and C-3 of the straight-chain fatty acyl-CoA thioester, resulting in the formation of trans-2-enoyl-CoA. Among the different mitochondrial acyl-CoA dehydrogenases, very long-chain specific acyl-CoA dehydrogenase acts specifically on acyl-CoAs with saturated 12 to 24 carbons long primary chains.</text>
</comment>
<dbReference type="GO" id="GO:0017099">
    <property type="term" value="F:very-long-chain fatty acyl-CoA dehydrogenase activity"/>
    <property type="evidence" value="ECO:0007669"/>
    <property type="project" value="UniProtKB-EC"/>
</dbReference>
<keyword evidence="8" id="KW-0702">S-nitrosylation</keyword>
<evidence type="ECO:0000259" key="30">
    <source>
        <dbReference type="Pfam" id="PF02770"/>
    </source>
</evidence>
<comment type="catalytic activity">
    <reaction evidence="21">
        <text>dodecanoyl-CoA + oxidized [electron-transfer flavoprotein] + H(+) = (2E)-dodecenoyl-CoA + reduced [electron-transfer flavoprotein]</text>
        <dbReference type="Rhea" id="RHEA:47296"/>
        <dbReference type="Rhea" id="RHEA-COMP:10685"/>
        <dbReference type="Rhea" id="RHEA-COMP:10686"/>
        <dbReference type="ChEBI" id="CHEBI:15378"/>
        <dbReference type="ChEBI" id="CHEBI:57330"/>
        <dbReference type="ChEBI" id="CHEBI:57375"/>
        <dbReference type="ChEBI" id="CHEBI:57692"/>
        <dbReference type="ChEBI" id="CHEBI:58307"/>
    </reaction>
    <physiologicalReaction direction="left-to-right" evidence="21">
        <dbReference type="Rhea" id="RHEA:47297"/>
    </physiologicalReaction>
</comment>
<comment type="catalytic activity">
    <reaction evidence="24">
        <text>tetradecanoyl-CoA + oxidized [electron-transfer flavoprotein] + H(+) = (2E)-tetradecenoyl-CoA + reduced [electron-transfer flavoprotein]</text>
        <dbReference type="Rhea" id="RHEA:47316"/>
        <dbReference type="Rhea" id="RHEA-COMP:10685"/>
        <dbReference type="Rhea" id="RHEA-COMP:10686"/>
        <dbReference type="ChEBI" id="CHEBI:15378"/>
        <dbReference type="ChEBI" id="CHEBI:57385"/>
        <dbReference type="ChEBI" id="CHEBI:57692"/>
        <dbReference type="ChEBI" id="CHEBI:58307"/>
        <dbReference type="ChEBI" id="CHEBI:61405"/>
    </reaction>
    <physiologicalReaction direction="left-to-right" evidence="24">
        <dbReference type="Rhea" id="RHEA:47317"/>
    </physiologicalReaction>
</comment>
<dbReference type="GO" id="GO:0005743">
    <property type="term" value="C:mitochondrial inner membrane"/>
    <property type="evidence" value="ECO:0007669"/>
    <property type="project" value="UniProtKB-SubCell"/>
</dbReference>
<dbReference type="InterPro" id="IPR036250">
    <property type="entry name" value="AcylCo_DH-like_C"/>
</dbReference>
<dbReference type="Gene3D" id="2.40.110.10">
    <property type="entry name" value="Butyryl-CoA Dehydrogenase, subunit A, domain 2"/>
    <property type="match status" value="1"/>
</dbReference>
<dbReference type="SUPFAM" id="SSF56645">
    <property type="entry name" value="Acyl-CoA dehydrogenase NM domain-like"/>
    <property type="match status" value="1"/>
</dbReference>
<dbReference type="FunFam" id="1.10.540.10:FF:000001">
    <property type="entry name" value="Very long-chain-specific acyl-CoA dehydrogenase, mitochondrial"/>
    <property type="match status" value="1"/>
</dbReference>
<comment type="catalytic activity">
    <reaction evidence="26">
        <text>eicosanoyl-CoA + oxidized [electron-transfer flavoprotein] + H(+) = (2E)-eicosenoyl-CoA + reduced [electron-transfer flavoprotein]</text>
        <dbReference type="Rhea" id="RHEA:47236"/>
        <dbReference type="Rhea" id="RHEA-COMP:10685"/>
        <dbReference type="Rhea" id="RHEA-COMP:10686"/>
        <dbReference type="ChEBI" id="CHEBI:15378"/>
        <dbReference type="ChEBI" id="CHEBI:57380"/>
        <dbReference type="ChEBI" id="CHEBI:57692"/>
        <dbReference type="ChEBI" id="CHEBI:58307"/>
        <dbReference type="ChEBI" id="CHEBI:74691"/>
    </reaction>
    <physiologicalReaction direction="left-to-right" evidence="26">
        <dbReference type="Rhea" id="RHEA:47237"/>
    </physiologicalReaction>
</comment>
<dbReference type="GO" id="GO:0000062">
    <property type="term" value="F:fatty-acyl-CoA binding"/>
    <property type="evidence" value="ECO:0007669"/>
    <property type="project" value="TreeGrafter"/>
</dbReference>
<keyword evidence="12" id="KW-0007">Acetylation</keyword>
<dbReference type="Pfam" id="PF02771">
    <property type="entry name" value="Acyl-CoA_dh_N"/>
    <property type="match status" value="1"/>
</dbReference>
<keyword evidence="7" id="KW-0999">Mitochondrion inner membrane</keyword>
<evidence type="ECO:0000256" key="20">
    <source>
        <dbReference type="ARBA" id="ARBA00046812"/>
    </source>
</evidence>
<evidence type="ECO:0000259" key="29">
    <source>
        <dbReference type="Pfam" id="PF00441"/>
    </source>
</evidence>
<evidence type="ECO:0000256" key="11">
    <source>
        <dbReference type="ARBA" id="ARBA00022946"/>
    </source>
</evidence>
<comment type="pathway">
    <text evidence="3">Lipid metabolism; mitochondrial fatty acid beta-oxidation.</text>
</comment>
<comment type="subunit">
    <text evidence="20">Homodimer. Homodimerizes after import into the mitochondrion.</text>
</comment>
<keyword evidence="15" id="KW-0496">Mitochondrion</keyword>
<evidence type="ECO:0000256" key="18">
    <source>
        <dbReference type="ARBA" id="ARBA00040902"/>
    </source>
</evidence>
<evidence type="ECO:0000313" key="33">
    <source>
        <dbReference type="EMBL" id="KAJ6217287.1"/>
    </source>
</evidence>
<evidence type="ECO:0000256" key="14">
    <source>
        <dbReference type="ARBA" id="ARBA00023098"/>
    </source>
</evidence>
<dbReference type="PROSITE" id="PS00073">
    <property type="entry name" value="ACYL_COA_DH_2"/>
    <property type="match status" value="1"/>
</dbReference>
<comment type="caution">
    <text evidence="33">The sequence shown here is derived from an EMBL/GenBank/DDBJ whole genome shotgun (WGS) entry which is preliminary data.</text>
</comment>
<dbReference type="GO" id="GO:0006631">
    <property type="term" value="P:fatty acid metabolic process"/>
    <property type="evidence" value="ECO:0007669"/>
    <property type="project" value="UniProtKB-KW"/>
</dbReference>
<comment type="cofactor">
    <cofactor evidence="1 28">
        <name>FAD</name>
        <dbReference type="ChEBI" id="CHEBI:57692"/>
    </cofactor>
</comment>
<evidence type="ECO:0000256" key="15">
    <source>
        <dbReference type="ARBA" id="ARBA00023128"/>
    </source>
</evidence>
<feature type="domain" description="Acyl-CoA oxidase/dehydrogenase middle" evidence="30">
    <location>
        <begin position="189"/>
        <end position="289"/>
    </location>
</feature>
<evidence type="ECO:0000256" key="21">
    <source>
        <dbReference type="ARBA" id="ARBA00047893"/>
    </source>
</evidence>
<evidence type="ECO:0000259" key="32">
    <source>
        <dbReference type="Pfam" id="PF21343"/>
    </source>
</evidence>
<evidence type="ECO:0000256" key="8">
    <source>
        <dbReference type="ARBA" id="ARBA00022799"/>
    </source>
</evidence>
<dbReference type="InterPro" id="IPR009075">
    <property type="entry name" value="AcylCo_DH/oxidase_C"/>
</dbReference>
<dbReference type="Gene3D" id="1.10.540.10">
    <property type="entry name" value="Acyl-CoA dehydrogenase/oxidase, N-terminal domain"/>
    <property type="match status" value="1"/>
</dbReference>
<dbReference type="PROSITE" id="PS00072">
    <property type="entry name" value="ACYL_COA_DH_1"/>
    <property type="match status" value="1"/>
</dbReference>
<evidence type="ECO:0000256" key="19">
    <source>
        <dbReference type="ARBA" id="ARBA00045422"/>
    </source>
</evidence>
<comment type="catalytic activity">
    <reaction evidence="27">
        <text>octadecanoyl-CoA + oxidized [electron-transfer flavoprotein] + H(+) = (2E)-octadecenoyl-CoA + reduced [electron-transfer flavoprotein]</text>
        <dbReference type="Rhea" id="RHEA:47240"/>
        <dbReference type="Rhea" id="RHEA-COMP:10685"/>
        <dbReference type="Rhea" id="RHEA-COMP:10686"/>
        <dbReference type="ChEBI" id="CHEBI:15378"/>
        <dbReference type="ChEBI" id="CHEBI:57394"/>
        <dbReference type="ChEBI" id="CHEBI:57692"/>
        <dbReference type="ChEBI" id="CHEBI:58307"/>
        <dbReference type="ChEBI" id="CHEBI:71412"/>
    </reaction>
    <physiologicalReaction direction="left-to-right" evidence="27">
        <dbReference type="Rhea" id="RHEA:47241"/>
    </physiologicalReaction>
</comment>
<organism evidence="33 34">
    <name type="scientific">Blomia tropicalis</name>
    <name type="common">Mite</name>
    <dbReference type="NCBI Taxonomy" id="40697"/>
    <lineage>
        <taxon>Eukaryota</taxon>
        <taxon>Metazoa</taxon>
        <taxon>Ecdysozoa</taxon>
        <taxon>Arthropoda</taxon>
        <taxon>Chelicerata</taxon>
        <taxon>Arachnida</taxon>
        <taxon>Acari</taxon>
        <taxon>Acariformes</taxon>
        <taxon>Sarcoptiformes</taxon>
        <taxon>Astigmata</taxon>
        <taxon>Glycyphagoidea</taxon>
        <taxon>Echimyopodidae</taxon>
        <taxon>Blomia</taxon>
    </lineage>
</organism>
<keyword evidence="11" id="KW-0809">Transit peptide</keyword>
<evidence type="ECO:0000256" key="7">
    <source>
        <dbReference type="ARBA" id="ARBA00022792"/>
    </source>
</evidence>
<dbReference type="InterPro" id="IPR006091">
    <property type="entry name" value="Acyl-CoA_Oxase/DH_mid-dom"/>
</dbReference>
<comment type="similarity">
    <text evidence="4 28">Belongs to the acyl-CoA dehydrogenase family.</text>
</comment>
<evidence type="ECO:0000256" key="25">
    <source>
        <dbReference type="ARBA" id="ARBA00049050"/>
    </source>
</evidence>
<dbReference type="InterPro" id="IPR046373">
    <property type="entry name" value="Acyl-CoA_Oxase/DH_mid-dom_sf"/>
</dbReference>
<dbReference type="FunFam" id="1.20.140.10:FF:000008">
    <property type="entry name" value="acyl-CoA dehydrogenase family member 9, mitochondrial"/>
    <property type="match status" value="1"/>
</dbReference>
<proteinExistence type="inferred from homology"/>
<comment type="catalytic activity">
    <reaction evidence="22">
        <text>oxidized [electron-transfer flavoprotein] + hexadecanoyl-CoA + H(+) = (2E)-hexadecenoyl-CoA + reduced [electron-transfer flavoprotein]</text>
        <dbReference type="Rhea" id="RHEA:43448"/>
        <dbReference type="Rhea" id="RHEA-COMP:10685"/>
        <dbReference type="Rhea" id="RHEA-COMP:10686"/>
        <dbReference type="ChEBI" id="CHEBI:15378"/>
        <dbReference type="ChEBI" id="CHEBI:57379"/>
        <dbReference type="ChEBI" id="CHEBI:57692"/>
        <dbReference type="ChEBI" id="CHEBI:58307"/>
        <dbReference type="ChEBI" id="CHEBI:61526"/>
    </reaction>
    <physiologicalReaction direction="left-to-right" evidence="22">
        <dbReference type="Rhea" id="RHEA:43449"/>
    </physiologicalReaction>
</comment>
<comment type="catalytic activity">
    <reaction evidence="25">
        <text>a very-long-chain 2,3-saturated fatty acyl-CoA + oxidized [electron-transfer flavoprotein] + H(+) = a very-long-chain (2E)-enoyl-CoA + reduced [electron-transfer flavoprotein]</text>
        <dbReference type="Rhea" id="RHEA:19181"/>
        <dbReference type="Rhea" id="RHEA-COMP:10685"/>
        <dbReference type="Rhea" id="RHEA-COMP:10686"/>
        <dbReference type="ChEBI" id="CHEBI:15378"/>
        <dbReference type="ChEBI" id="CHEBI:57692"/>
        <dbReference type="ChEBI" id="CHEBI:58307"/>
        <dbReference type="ChEBI" id="CHEBI:83724"/>
        <dbReference type="ChEBI" id="CHEBI:83728"/>
        <dbReference type="EC" id="1.3.8.9"/>
    </reaction>
    <physiologicalReaction direction="left-to-right" evidence="25">
        <dbReference type="Rhea" id="RHEA:19182"/>
    </physiologicalReaction>
</comment>
<dbReference type="InterPro" id="IPR037069">
    <property type="entry name" value="AcylCoA_DH/ox_N_sf"/>
</dbReference>
<keyword evidence="9 28" id="KW-0274">FAD</keyword>
<dbReference type="InterPro" id="IPR009100">
    <property type="entry name" value="AcylCoA_DH/oxidase_NM_dom_sf"/>
</dbReference>
<keyword evidence="6 28" id="KW-0285">Flavoprotein</keyword>
<dbReference type="InterPro" id="IPR006089">
    <property type="entry name" value="Acyl-CoA_DH_CS"/>
</dbReference>
<dbReference type="OrthoDB" id="2588832at2759"/>
<accession>A0A9Q0M3M6</accession>
<dbReference type="EC" id="1.3.8.9" evidence="17"/>
<dbReference type="GO" id="GO:0050660">
    <property type="term" value="F:flavin adenine dinucleotide binding"/>
    <property type="evidence" value="ECO:0007669"/>
    <property type="project" value="InterPro"/>
</dbReference>
<comment type="catalytic activity">
    <reaction evidence="23">
        <text>tetracosanoyl-CoA + oxidized [electron-transfer flavoprotein] + H(+) = (2E)-tetracosenoyl-CoA + reduced [electron-transfer flavoprotein]</text>
        <dbReference type="Rhea" id="RHEA:47232"/>
        <dbReference type="Rhea" id="RHEA-COMP:10685"/>
        <dbReference type="Rhea" id="RHEA-COMP:10686"/>
        <dbReference type="ChEBI" id="CHEBI:15378"/>
        <dbReference type="ChEBI" id="CHEBI:57692"/>
        <dbReference type="ChEBI" id="CHEBI:58307"/>
        <dbReference type="ChEBI" id="CHEBI:65052"/>
        <dbReference type="ChEBI" id="CHEBI:74693"/>
    </reaction>
    <physiologicalReaction direction="left-to-right" evidence="23">
        <dbReference type="Rhea" id="RHEA:47233"/>
    </physiologicalReaction>
</comment>
<evidence type="ECO:0000256" key="9">
    <source>
        <dbReference type="ARBA" id="ARBA00022827"/>
    </source>
</evidence>
<evidence type="ECO:0000256" key="1">
    <source>
        <dbReference type="ARBA" id="ARBA00001974"/>
    </source>
</evidence>
<evidence type="ECO:0000256" key="22">
    <source>
        <dbReference type="ARBA" id="ARBA00047916"/>
    </source>
</evidence>
<dbReference type="FunFam" id="2.40.110.10:FF:000006">
    <property type="entry name" value="very long-chain specific acyl-CoA dehydrogenase, mitochondrial"/>
    <property type="match status" value="1"/>
</dbReference>
<dbReference type="Gene3D" id="1.20.140.10">
    <property type="entry name" value="Butyryl-CoA Dehydrogenase, subunit A, domain 3"/>
    <property type="match status" value="2"/>
</dbReference>
<feature type="domain" description="Acyl-CoA dehydrogenase/oxidase C-terminal" evidence="29">
    <location>
        <begin position="301"/>
        <end position="447"/>
    </location>
</feature>
<evidence type="ECO:0000256" key="26">
    <source>
        <dbReference type="ARBA" id="ARBA00049140"/>
    </source>
</evidence>
<dbReference type="PANTHER" id="PTHR43884">
    <property type="entry name" value="ACYL-COA DEHYDROGENASE"/>
    <property type="match status" value="1"/>
</dbReference>
<evidence type="ECO:0000256" key="5">
    <source>
        <dbReference type="ARBA" id="ARBA00022553"/>
    </source>
</evidence>
<evidence type="ECO:0000313" key="34">
    <source>
        <dbReference type="Proteomes" id="UP001142055"/>
    </source>
</evidence>
<feature type="domain" description="ACAD9/ACADV-like C-terminal" evidence="32">
    <location>
        <begin position="501"/>
        <end position="618"/>
    </location>
</feature>
<evidence type="ECO:0000256" key="23">
    <source>
        <dbReference type="ARBA" id="ARBA00048086"/>
    </source>
</evidence>
<dbReference type="Pfam" id="PF00441">
    <property type="entry name" value="Acyl-CoA_dh_1"/>
    <property type="match status" value="1"/>
</dbReference>
<evidence type="ECO:0000256" key="4">
    <source>
        <dbReference type="ARBA" id="ARBA00009347"/>
    </source>
</evidence>
<dbReference type="EMBL" id="JAPWDV010000003">
    <property type="protein sequence ID" value="KAJ6217287.1"/>
    <property type="molecule type" value="Genomic_DNA"/>
</dbReference>
<evidence type="ECO:0000259" key="31">
    <source>
        <dbReference type="Pfam" id="PF02771"/>
    </source>
</evidence>
<evidence type="ECO:0000256" key="12">
    <source>
        <dbReference type="ARBA" id="ARBA00022990"/>
    </source>
</evidence>
<keyword evidence="5" id="KW-0597">Phosphoprotein</keyword>
<evidence type="ECO:0000256" key="2">
    <source>
        <dbReference type="ARBA" id="ARBA00004637"/>
    </source>
</evidence>
<evidence type="ECO:0000256" key="16">
    <source>
        <dbReference type="ARBA" id="ARBA00023136"/>
    </source>
</evidence>
<evidence type="ECO:0000256" key="28">
    <source>
        <dbReference type="RuleBase" id="RU362125"/>
    </source>
</evidence>
<dbReference type="InterPro" id="IPR049448">
    <property type="entry name" value="ACAD9/ACADV-like_C"/>
</dbReference>
<dbReference type="AlphaFoldDB" id="A0A9Q0M3M6"/>
<evidence type="ECO:0000256" key="10">
    <source>
        <dbReference type="ARBA" id="ARBA00022832"/>
    </source>
</evidence>